<dbReference type="InterPro" id="IPR000835">
    <property type="entry name" value="HTH_MarR-typ"/>
</dbReference>
<organism evidence="3 4">
    <name type="scientific">Sphingomonas floccifaciens</name>
    <dbReference type="NCBI Taxonomy" id="1844115"/>
    <lineage>
        <taxon>Bacteria</taxon>
        <taxon>Pseudomonadati</taxon>
        <taxon>Pseudomonadota</taxon>
        <taxon>Alphaproteobacteria</taxon>
        <taxon>Sphingomonadales</taxon>
        <taxon>Sphingomonadaceae</taxon>
        <taxon>Sphingomonas</taxon>
    </lineage>
</organism>
<dbReference type="PANTHER" id="PTHR33164">
    <property type="entry name" value="TRANSCRIPTIONAL REGULATOR, MARR FAMILY"/>
    <property type="match status" value="1"/>
</dbReference>
<dbReference type="EMBL" id="JBHUFC010000003">
    <property type="protein sequence ID" value="MFD1787892.1"/>
    <property type="molecule type" value="Genomic_DNA"/>
</dbReference>
<evidence type="ECO:0000259" key="2">
    <source>
        <dbReference type="PROSITE" id="PS50995"/>
    </source>
</evidence>
<dbReference type="PRINTS" id="PR00598">
    <property type="entry name" value="HTHMARR"/>
</dbReference>
<keyword evidence="4" id="KW-1185">Reference proteome</keyword>
<sequence>MFDKTVDKINNLSTTSFSREAGRVAGQNEDSKAGNGDAPGRLRLGRLGDYVGFRMRRVQNQLSAGFAAATTGYGIRAGLFSSLALIEANPGISQQELSSTVGLDKSITVQIVDDLERRGWARRTRSTVDRRRHSLTIEPAGEKVLDELFAIMLDVEAEVLAQLSAEERPLFDAALDRMYDVFHR</sequence>
<comment type="caution">
    <text evidence="3">The sequence shown here is derived from an EMBL/GenBank/DDBJ whole genome shotgun (WGS) entry which is preliminary data.</text>
</comment>
<dbReference type="InterPro" id="IPR039422">
    <property type="entry name" value="MarR/SlyA-like"/>
</dbReference>
<dbReference type="SMART" id="SM00347">
    <property type="entry name" value="HTH_MARR"/>
    <property type="match status" value="1"/>
</dbReference>
<dbReference type="InterPro" id="IPR036390">
    <property type="entry name" value="WH_DNA-bd_sf"/>
</dbReference>
<evidence type="ECO:0000313" key="4">
    <source>
        <dbReference type="Proteomes" id="UP001597283"/>
    </source>
</evidence>
<dbReference type="RefSeq" id="WP_380940252.1">
    <property type="nucleotide sequence ID" value="NZ_JBHUFC010000003.1"/>
</dbReference>
<dbReference type="SUPFAM" id="SSF46785">
    <property type="entry name" value="Winged helix' DNA-binding domain"/>
    <property type="match status" value="1"/>
</dbReference>
<gene>
    <name evidence="3" type="ORF">ACFSC3_09925</name>
</gene>
<dbReference type="Proteomes" id="UP001597283">
    <property type="component" value="Unassembled WGS sequence"/>
</dbReference>
<evidence type="ECO:0000313" key="3">
    <source>
        <dbReference type="EMBL" id="MFD1787892.1"/>
    </source>
</evidence>
<dbReference type="PANTHER" id="PTHR33164:SF89">
    <property type="entry name" value="MARR FAMILY REGULATORY PROTEIN"/>
    <property type="match status" value="1"/>
</dbReference>
<dbReference type="PROSITE" id="PS50995">
    <property type="entry name" value="HTH_MARR_2"/>
    <property type="match status" value="1"/>
</dbReference>
<protein>
    <submittedName>
        <fullName evidence="3">MarR family winged helix-turn-helix transcriptional regulator</fullName>
    </submittedName>
</protein>
<reference evidence="4" key="1">
    <citation type="journal article" date="2019" name="Int. J. Syst. Evol. Microbiol.">
        <title>The Global Catalogue of Microorganisms (GCM) 10K type strain sequencing project: providing services to taxonomists for standard genome sequencing and annotation.</title>
        <authorList>
            <consortium name="The Broad Institute Genomics Platform"/>
            <consortium name="The Broad Institute Genome Sequencing Center for Infectious Disease"/>
            <person name="Wu L."/>
            <person name="Ma J."/>
        </authorList>
    </citation>
    <scope>NUCLEOTIDE SEQUENCE [LARGE SCALE GENOMIC DNA]</scope>
    <source>
        <strain evidence="4">Q85</strain>
    </source>
</reference>
<feature type="region of interest" description="Disordered" evidence="1">
    <location>
        <begin position="19"/>
        <end position="39"/>
    </location>
</feature>
<dbReference type="Gene3D" id="1.10.10.10">
    <property type="entry name" value="Winged helix-like DNA-binding domain superfamily/Winged helix DNA-binding domain"/>
    <property type="match status" value="1"/>
</dbReference>
<dbReference type="InterPro" id="IPR036388">
    <property type="entry name" value="WH-like_DNA-bd_sf"/>
</dbReference>
<accession>A0ABW4NCM5</accession>
<name>A0ABW4NCM5_9SPHN</name>
<dbReference type="Pfam" id="PF01047">
    <property type="entry name" value="MarR"/>
    <property type="match status" value="1"/>
</dbReference>
<feature type="domain" description="HTH marR-type" evidence="2">
    <location>
        <begin position="48"/>
        <end position="180"/>
    </location>
</feature>
<evidence type="ECO:0000256" key="1">
    <source>
        <dbReference type="SAM" id="MobiDB-lite"/>
    </source>
</evidence>
<proteinExistence type="predicted"/>